<dbReference type="InterPro" id="IPR029000">
    <property type="entry name" value="Cyclophilin-like_dom_sf"/>
</dbReference>
<proteinExistence type="predicted"/>
<sequence length="138" mass="15856">MTPAARDGALRDVVPAHRRELSRARCTARRAPAAPASPSTTKAAFHRVIPRFMCQGGRLHAGNRHRAASRSTPRRVDLRGQVRRRELRQEAHRPWDSLHGQRWARYQRVPVLHLHREDLVARREACRFRAGRGRDGGR</sequence>
<organism evidence="1 2">
    <name type="scientific">Asparagus officinalis</name>
    <name type="common">Garden asparagus</name>
    <dbReference type="NCBI Taxonomy" id="4686"/>
    <lineage>
        <taxon>Eukaryota</taxon>
        <taxon>Viridiplantae</taxon>
        <taxon>Streptophyta</taxon>
        <taxon>Embryophyta</taxon>
        <taxon>Tracheophyta</taxon>
        <taxon>Spermatophyta</taxon>
        <taxon>Magnoliopsida</taxon>
        <taxon>Liliopsida</taxon>
        <taxon>Asparagales</taxon>
        <taxon>Asparagaceae</taxon>
        <taxon>Asparagoideae</taxon>
        <taxon>Asparagus</taxon>
    </lineage>
</organism>
<accession>A0A5P1EZ80</accession>
<dbReference type="Proteomes" id="UP000243459">
    <property type="component" value="Chromosome 4"/>
</dbReference>
<name>A0A5P1EZ80_ASPOF</name>
<keyword evidence="2" id="KW-1185">Reference proteome</keyword>
<protein>
    <submittedName>
        <fullName evidence="1">Uncharacterized protein</fullName>
    </submittedName>
</protein>
<evidence type="ECO:0000313" key="2">
    <source>
        <dbReference type="Proteomes" id="UP000243459"/>
    </source>
</evidence>
<reference evidence="2" key="1">
    <citation type="journal article" date="2017" name="Nat. Commun.">
        <title>The asparagus genome sheds light on the origin and evolution of a young Y chromosome.</title>
        <authorList>
            <person name="Harkess A."/>
            <person name="Zhou J."/>
            <person name="Xu C."/>
            <person name="Bowers J.E."/>
            <person name="Van der Hulst R."/>
            <person name="Ayyampalayam S."/>
            <person name="Mercati F."/>
            <person name="Riccardi P."/>
            <person name="McKain M.R."/>
            <person name="Kakrana A."/>
            <person name="Tang H."/>
            <person name="Ray J."/>
            <person name="Groenendijk J."/>
            <person name="Arikit S."/>
            <person name="Mathioni S.M."/>
            <person name="Nakano M."/>
            <person name="Shan H."/>
            <person name="Telgmann-Rauber A."/>
            <person name="Kanno A."/>
            <person name="Yue Z."/>
            <person name="Chen H."/>
            <person name="Li W."/>
            <person name="Chen Y."/>
            <person name="Xu X."/>
            <person name="Zhang Y."/>
            <person name="Luo S."/>
            <person name="Chen H."/>
            <person name="Gao J."/>
            <person name="Mao Z."/>
            <person name="Pires J.C."/>
            <person name="Luo M."/>
            <person name="Kudrna D."/>
            <person name="Wing R.A."/>
            <person name="Meyers B.C."/>
            <person name="Yi K."/>
            <person name="Kong H."/>
            <person name="Lavrijsen P."/>
            <person name="Sunseri F."/>
            <person name="Falavigna A."/>
            <person name="Ye Y."/>
            <person name="Leebens-Mack J.H."/>
            <person name="Chen G."/>
        </authorList>
    </citation>
    <scope>NUCLEOTIDE SEQUENCE [LARGE SCALE GENOMIC DNA]</scope>
    <source>
        <strain evidence="2">cv. DH0086</strain>
    </source>
</reference>
<dbReference type="AlphaFoldDB" id="A0A5P1EZ80"/>
<dbReference type="EMBL" id="CM007384">
    <property type="protein sequence ID" value="ONK71406.1"/>
    <property type="molecule type" value="Genomic_DNA"/>
</dbReference>
<dbReference type="Gramene" id="ONK71406">
    <property type="protein sequence ID" value="ONK71406"/>
    <property type="gene ID" value="A4U43_C04F8220"/>
</dbReference>
<gene>
    <name evidence="1" type="ORF">A4U43_C04F8220</name>
</gene>
<evidence type="ECO:0000313" key="1">
    <source>
        <dbReference type="EMBL" id="ONK71406.1"/>
    </source>
</evidence>
<dbReference type="SUPFAM" id="SSF50891">
    <property type="entry name" value="Cyclophilin-like"/>
    <property type="match status" value="1"/>
</dbReference>